<protein>
    <submittedName>
        <fullName evidence="4">DUF4157 domain-containing protein</fullName>
    </submittedName>
</protein>
<evidence type="ECO:0000313" key="4">
    <source>
        <dbReference type="EMBL" id="RDE51779.1"/>
    </source>
</evidence>
<feature type="region of interest" description="Disordered" evidence="1">
    <location>
        <begin position="103"/>
        <end position="145"/>
    </location>
</feature>
<feature type="compositionally biased region" description="Basic and acidic residues" evidence="1">
    <location>
        <begin position="276"/>
        <end position="316"/>
    </location>
</feature>
<dbReference type="PANTHER" id="PTHR47372:SF11">
    <property type="entry name" value="RE19971P"/>
    <property type="match status" value="1"/>
</dbReference>
<dbReference type="InterPro" id="IPR025295">
    <property type="entry name" value="eCIS_core_dom"/>
</dbReference>
<name>A0A369XTQ3_9PROT</name>
<evidence type="ECO:0000256" key="2">
    <source>
        <dbReference type="SAM" id="Phobius"/>
    </source>
</evidence>
<proteinExistence type="predicted"/>
<keyword evidence="2" id="KW-0472">Membrane</keyword>
<feature type="transmembrane region" description="Helical" evidence="2">
    <location>
        <begin position="911"/>
        <end position="935"/>
    </location>
</feature>
<feature type="compositionally biased region" description="Basic and acidic residues" evidence="1">
    <location>
        <begin position="112"/>
        <end position="121"/>
    </location>
</feature>
<feature type="compositionally biased region" description="Low complexity" evidence="1">
    <location>
        <begin position="734"/>
        <end position="759"/>
    </location>
</feature>
<dbReference type="PANTHER" id="PTHR47372">
    <property type="entry name" value="DAUER UP-REGULATED-RELATED"/>
    <property type="match status" value="1"/>
</dbReference>
<keyword evidence="2" id="KW-1133">Transmembrane helix</keyword>
<feature type="region of interest" description="Disordered" evidence="1">
    <location>
        <begin position="1"/>
        <end position="20"/>
    </location>
</feature>
<organism evidence="4 5">
    <name type="scientific">Candidatus Accumulibacter meliphilus</name>
    <dbReference type="NCBI Taxonomy" id="2211374"/>
    <lineage>
        <taxon>Bacteria</taxon>
        <taxon>Pseudomonadati</taxon>
        <taxon>Pseudomonadota</taxon>
        <taxon>Betaproteobacteria</taxon>
        <taxon>Candidatus Accumulibacter</taxon>
    </lineage>
</organism>
<feature type="transmembrane region" description="Helical" evidence="2">
    <location>
        <begin position="947"/>
        <end position="972"/>
    </location>
</feature>
<reference evidence="4 5" key="1">
    <citation type="submission" date="2018-05" db="EMBL/GenBank/DDBJ databases">
        <title>Integrated omic analyses show evidence that a Ca. Accumulibacter phosphatis strain performs denitrification under micro-aerobic conditions.</title>
        <authorList>
            <person name="Camejo P.Y."/>
            <person name="Katherine M.D."/>
            <person name="Daniel N.R."/>
        </authorList>
    </citation>
    <scope>NUCLEOTIDE SEQUENCE [LARGE SCALE GENOMIC DNA]</scope>
    <source>
        <strain evidence="4">UW-LDO-IC</strain>
    </source>
</reference>
<accession>A0A369XTQ3</accession>
<dbReference type="EMBL" id="QPGA01000004">
    <property type="protein sequence ID" value="RDE51779.1"/>
    <property type="molecule type" value="Genomic_DNA"/>
</dbReference>
<feature type="region of interest" description="Disordered" evidence="1">
    <location>
        <begin position="490"/>
        <end position="597"/>
    </location>
</feature>
<comment type="caution">
    <text evidence="4">The sequence shown here is derived from an EMBL/GenBank/DDBJ whole genome shotgun (WGS) entry which is preliminary data.</text>
</comment>
<feature type="compositionally biased region" description="Low complexity" evidence="1">
    <location>
        <begin position="320"/>
        <end position="336"/>
    </location>
</feature>
<feature type="compositionally biased region" description="Acidic residues" evidence="1">
    <location>
        <begin position="658"/>
        <end position="668"/>
    </location>
</feature>
<feature type="region of interest" description="Disordered" evidence="1">
    <location>
        <begin position="734"/>
        <end position="771"/>
    </location>
</feature>
<gene>
    <name evidence="4" type="ORF">DVS81_03905</name>
</gene>
<evidence type="ECO:0000259" key="3">
    <source>
        <dbReference type="Pfam" id="PF13699"/>
    </source>
</evidence>
<feature type="region of interest" description="Disordered" evidence="1">
    <location>
        <begin position="653"/>
        <end position="696"/>
    </location>
</feature>
<feature type="compositionally biased region" description="Low complexity" evidence="1">
    <location>
        <begin position="669"/>
        <end position="684"/>
    </location>
</feature>
<evidence type="ECO:0000256" key="1">
    <source>
        <dbReference type="SAM" id="MobiDB-lite"/>
    </source>
</evidence>
<sequence>MNSACAVARKPQAEGAEETVRASCDCIDQPGVEVGVPRFLQAAGLQARLEVGAVDDPLEQEADEFALAVQHELPVLPRFMARDEAAVAQPVCDECAEEMVDQLADEGPPVPIRRERLRADPPDDDGDGDGSAGAGAPDDLGTPLLAPLRSRLEPNLGMDLGEVRVHSGPLAARAASSLRAKAFTHAGDIWLGAGQRADDIGLIAHEVAHVVQQGGAEEAPIRRAPADYRHPEDGGNVGSRMQSRISEATRDRDADDLPSDPAARAHEARSAASQIDRGELAAERAEVEPAARPDVDRPAAEAPKVEQAKSETRAEADSPAQALAEGSGAEGEVAAGKEGGEEGGEAGSAADAAAALAEQAFAEAAGQAMPGPEAVVVPPAPVAPVDAGGAPLPGDAEADGRIAALAGQAQSLRGEGTRVRSLAVEERGNAALLAGNVALVRGGVSMAEQGVGTSREHLATRQELAGQARGALAVAEQKAATVAAEAPNFASKADEGKAESGPMASEAGQLSAENAANTPDDPEAAAEAREQGGKMNQAGADIGTTDEAVTRTREKAGSLGDDAARAEQTNTETGARLDGNDEQLSASGEKLGEMAAQNAAARASVEALAAAPDAQRQQAGQLEGQGAGLVTASFDIEGRLAAVQRDYAQAMQAVPAEELPEAEDEQADAAEPGGAAGEAALAPEFDGLVQRSPDDGAAAVAAETVVEAPPPAAAPPLADAAGAAVAGAEAALDSEPLLPEGPPEAAAGEAPPASGEAAAAPPPPPEGERERVDAAGAVAGALPEWLTGAAAPNVAQREEAVLAAEERRQSEIDEIEAMAGGEFANLSAADKMGIALRMTGRNLFGSVSGIQWPGWGHLALGLIDPRGPLMGVVSGLGMMLSGGANLFSAAQWQRDPLGNLLKSAADIATGLTVILGSITALAGVIIAIMTAITILSFGTAAPVTGPVIAFCTTVLTTVGGWTIAVGQVALVLQALVFIKNLIDAACAETASELQSETQQLTENVGDAANVVMQMGMAKAGQLGGRAAASEISAAGGGVRYAAGMGARAGVGARAGLGAAGRGLRAAPGAALRGVRALPGAVVRGARALPGAAMRGARALPGLAVRGARGVASGVTAVGRGALGLARRGVAGVRALPGRALAGVRALPGRIAAAPGGIVRGVRGLPARLRESFGDGLSRSFLVGDDIANAGMARSAAAETRAAVWAEARAPGGALAAEARVAAAADEAVPASPAEMRGRVDELEPSPAASREASVRESGGMESAELSPRQVADELAYVDEHPGLVRGEPPNRRAAVGEHEIVERPAPEMPGGVACARHSNGGLPVPCPSSMLARHASRDAVAVESRLEELMDVPLPADLRGPTAEAIERIRAIARRQPDRADRLLAALERRLDQRGVGLPGRTLDLESEALLSGSRSTGGAARMTAAEVEAGEAGMGDILSVREGRQIPMRDFHEASPSEALGNSLAEEGFPMPAPGHHAHHVTPFRQLAEEMDWLHERMARSDMFQNTGEVGVWLPGTTRTPNVTGATPHLSFVHAGEGVARDYAYTLTVELFELEGPAFMRRYGEIMEQLGNGSFRHTPAPRGWQPGMPPMAAP</sequence>
<evidence type="ECO:0000313" key="5">
    <source>
        <dbReference type="Proteomes" id="UP000253831"/>
    </source>
</evidence>
<feature type="region of interest" description="Disordered" evidence="1">
    <location>
        <begin position="1226"/>
        <end position="1267"/>
    </location>
</feature>
<feature type="compositionally biased region" description="Basic and acidic residues" evidence="1">
    <location>
        <begin position="219"/>
        <end position="233"/>
    </location>
</feature>
<feature type="domain" description="eCIS core" evidence="3">
    <location>
        <begin position="143"/>
        <end position="216"/>
    </location>
</feature>
<dbReference type="Pfam" id="PF13699">
    <property type="entry name" value="eCIS_core"/>
    <property type="match status" value="1"/>
</dbReference>
<feature type="region of interest" description="Disordered" evidence="1">
    <location>
        <begin position="214"/>
        <end position="351"/>
    </location>
</feature>
<dbReference type="Proteomes" id="UP000253831">
    <property type="component" value="Unassembled WGS sequence"/>
</dbReference>
<keyword evidence="2" id="KW-0812">Transmembrane</keyword>